<dbReference type="InterPro" id="IPR016035">
    <property type="entry name" value="Acyl_Trfase/lysoPLipase"/>
</dbReference>
<feature type="active site" description="Nucleophile" evidence="4">
    <location>
        <position position="38"/>
    </location>
</feature>
<dbReference type="InterPro" id="IPR002641">
    <property type="entry name" value="PNPLA_dom"/>
</dbReference>
<evidence type="ECO:0000256" key="3">
    <source>
        <dbReference type="ARBA" id="ARBA00023098"/>
    </source>
</evidence>
<dbReference type="AlphaFoldDB" id="A0A1Q9JHD7"/>
<evidence type="ECO:0000256" key="2">
    <source>
        <dbReference type="ARBA" id="ARBA00022963"/>
    </source>
</evidence>
<organism evidence="6 7">
    <name type="scientific">Hornefia porci</name>
    <dbReference type="NCBI Taxonomy" id="2652292"/>
    <lineage>
        <taxon>Bacteria</taxon>
        <taxon>Bacillati</taxon>
        <taxon>Bacillota</taxon>
        <taxon>Clostridia</taxon>
        <taxon>Peptostreptococcales</taxon>
        <taxon>Anaerovoracaceae</taxon>
        <taxon>Hornefia</taxon>
    </lineage>
</organism>
<dbReference type="GO" id="GO:0016042">
    <property type="term" value="P:lipid catabolic process"/>
    <property type="evidence" value="ECO:0007669"/>
    <property type="project" value="UniProtKB-UniRule"/>
</dbReference>
<dbReference type="Proteomes" id="UP000187404">
    <property type="component" value="Unassembled WGS sequence"/>
</dbReference>
<dbReference type="GO" id="GO:0016787">
    <property type="term" value="F:hydrolase activity"/>
    <property type="evidence" value="ECO:0007669"/>
    <property type="project" value="UniProtKB-UniRule"/>
</dbReference>
<dbReference type="InterPro" id="IPR037483">
    <property type="entry name" value="YjjU-like"/>
</dbReference>
<dbReference type="PANTHER" id="PTHR14226">
    <property type="entry name" value="NEUROPATHY TARGET ESTERASE/SWISS CHEESE D.MELANOGASTER"/>
    <property type="match status" value="1"/>
</dbReference>
<dbReference type="InterPro" id="IPR045943">
    <property type="entry name" value="DUF6363"/>
</dbReference>
<dbReference type="PROSITE" id="PS51635">
    <property type="entry name" value="PNPLA"/>
    <property type="match status" value="1"/>
</dbReference>
<dbReference type="OrthoDB" id="9802424at2"/>
<evidence type="ECO:0000256" key="4">
    <source>
        <dbReference type="PROSITE-ProRule" id="PRU01161"/>
    </source>
</evidence>
<feature type="domain" description="PNPLA" evidence="5">
    <location>
        <begin position="5"/>
        <end position="172"/>
    </location>
</feature>
<dbReference type="STRING" id="1261640.BHK98_05405"/>
<protein>
    <submittedName>
        <fullName evidence="6">Patatin family protein</fullName>
    </submittedName>
</protein>
<dbReference type="CDD" id="cd07208">
    <property type="entry name" value="Pat_hypo_Ecoli_yjju_like"/>
    <property type="match status" value="1"/>
</dbReference>
<dbReference type="InterPro" id="IPR050301">
    <property type="entry name" value="NTE"/>
</dbReference>
<proteinExistence type="predicted"/>
<gene>
    <name evidence="6" type="ORF">BHK98_05405</name>
</gene>
<dbReference type="Pfam" id="PF19890">
    <property type="entry name" value="DUF6363"/>
    <property type="match status" value="1"/>
</dbReference>
<comment type="caution">
    <text evidence="6">The sequence shown here is derived from an EMBL/GenBank/DDBJ whole genome shotgun (WGS) entry which is preliminary data.</text>
</comment>
<keyword evidence="3 4" id="KW-0443">Lipid metabolism</keyword>
<keyword evidence="1 4" id="KW-0378">Hydrolase</keyword>
<dbReference type="EMBL" id="MJIE01000001">
    <property type="protein sequence ID" value="OLR55547.1"/>
    <property type="molecule type" value="Genomic_DNA"/>
</dbReference>
<dbReference type="RefSeq" id="WP_075712540.1">
    <property type="nucleotide sequence ID" value="NZ_MJIE01000001.1"/>
</dbReference>
<dbReference type="PANTHER" id="PTHR14226:SF25">
    <property type="entry name" value="PHOSPHOESTERASE"/>
    <property type="match status" value="1"/>
</dbReference>
<comment type="caution">
    <text evidence="4">Lacks conserved residue(s) required for the propagation of feature annotation.</text>
</comment>
<reference evidence="6 7" key="1">
    <citation type="journal article" date="2016" name="Appl. Environ. Microbiol.">
        <title>Function and Phylogeny of Bacterial Butyryl Coenzyme A:Acetate Transferases and Their Diversity in the Proximal Colon of Swine.</title>
        <authorList>
            <person name="Trachsel J."/>
            <person name="Bayles D.O."/>
            <person name="Looft T."/>
            <person name="Levine U.Y."/>
            <person name="Allen H.K."/>
        </authorList>
    </citation>
    <scope>NUCLEOTIDE SEQUENCE [LARGE SCALE GENOMIC DNA]</scope>
    <source>
        <strain evidence="6 7">68-3-10</strain>
    </source>
</reference>
<feature type="active site" description="Proton acceptor" evidence="4">
    <location>
        <position position="159"/>
    </location>
</feature>
<dbReference type="Pfam" id="PF01734">
    <property type="entry name" value="Patatin"/>
    <property type="match status" value="1"/>
</dbReference>
<feature type="short sequence motif" description="DGA/G" evidence="4">
    <location>
        <begin position="159"/>
        <end position="161"/>
    </location>
</feature>
<accession>A0A1Q9JHD7</accession>
<evidence type="ECO:0000256" key="1">
    <source>
        <dbReference type="ARBA" id="ARBA00022801"/>
    </source>
</evidence>
<name>A0A1Q9JHD7_9FIRM</name>
<evidence type="ECO:0000313" key="6">
    <source>
        <dbReference type="EMBL" id="OLR55547.1"/>
    </source>
</evidence>
<dbReference type="SUPFAM" id="SSF52151">
    <property type="entry name" value="FabD/lysophospholipase-like"/>
    <property type="match status" value="1"/>
</dbReference>
<feature type="short sequence motif" description="GXSXG" evidence="4">
    <location>
        <begin position="36"/>
        <end position="40"/>
    </location>
</feature>
<keyword evidence="2 4" id="KW-0442">Lipid degradation</keyword>
<sequence>MKTGIVLEGGAMRGMFTAGVLDIFIENKVQFDGAIGVSAGAVFGCNLKSLQLGRVIRYNKRFCGNWRYCSLKSWRKTGDLYGADFCYNQLPYRLDPFDVRTYRENPMRFYVVATDAETGKPVYRELERGDGTDMDWFRASASMPVLSRPVMIEGRGYLDGGCSDSIPVKFFESIGYQKNVVLLTQPPGYRKKKSPLLPAVRLMLHRYPALGRDLTERAEVYNAVLDNLEQREKAGDPGLLLIRPSDELNIGKMEKDPEELERVYQIGRETGTRVLERVVEFCGGAGGDGGNDESKRR</sequence>
<keyword evidence="7" id="KW-1185">Reference proteome</keyword>
<evidence type="ECO:0000313" key="7">
    <source>
        <dbReference type="Proteomes" id="UP000187404"/>
    </source>
</evidence>
<dbReference type="Gene3D" id="3.40.1090.10">
    <property type="entry name" value="Cytosolic phospholipase A2 catalytic domain"/>
    <property type="match status" value="2"/>
</dbReference>
<evidence type="ECO:0000259" key="5">
    <source>
        <dbReference type="PROSITE" id="PS51635"/>
    </source>
</evidence>